<feature type="transmembrane region" description="Helical" evidence="10">
    <location>
        <begin position="90"/>
        <end position="107"/>
    </location>
</feature>
<comment type="similarity">
    <text evidence="2 10">Belongs to the cation transport ATPase (P-type) (TC 3.A.3) family. Type IB subfamily.</text>
</comment>
<evidence type="ECO:0000313" key="14">
    <source>
        <dbReference type="Proteomes" id="UP001597394"/>
    </source>
</evidence>
<dbReference type="SFLD" id="SFLDG00002">
    <property type="entry name" value="C1.7:_P-type_atpase_like"/>
    <property type="match status" value="1"/>
</dbReference>
<dbReference type="Proteomes" id="UP001597394">
    <property type="component" value="Unassembled WGS sequence"/>
</dbReference>
<feature type="transmembrane region" description="Helical" evidence="10">
    <location>
        <begin position="681"/>
        <end position="699"/>
    </location>
</feature>
<sequence>MANNKLHTHTFDENGRQLCCTEEEKINLVADQRLKKELGDKACCAVDEKINRSKSEHSEKDGHKPGDEHDDDDDDDGHDHSNQGKSTFQLFLPAIISFVILMAGLGIDYLIPQSWFNDWLRVGWYAAAYLPVGLPVLKEAFESIRKGDVFSEFFLMSIATIGAFAIGEYPEGVAVMLFYSVGEVFQTLAVQRAKGNIAKLLDQRPDEVTILVDNRPQTVKAAEVALDSVIQLKPGEKLALDGILISDSASFNTSALTGESKPDTKQKNDTVLAGMINLNTVAKVQVNTLYNDSKLSKILELVQNATAQKAPTELFIRKFARIYTPIVVFLAVAICLLPYLFVDEYIFRDWLYRALIFLVISCPCALVISIPLGYFGGIGAASRNGILFKGSNFLDALAEVKNVFMDKTGTMTEGVFKVQTVNLKQEFDRDLILKLVNVIENSSTHPVATAIHDHLGEPDHTIILDNVEEIAGHGLKGSYQGKELLVGNFKLMDKFNIQYDVNPNDIVETLIAIAYEGKFAGYLTIADSIKEDAAETVQKLQSLGVKVTMLSGDKATVVKAVAGKLGIPNAFGDLLPEDKVNKVKEIKARNETVAFVGDGVNDAPVVALSDVGIAMGGLGSDATIETADVVIQDDKPSKIPMAINIGKQTKKIVWQNIALAFGVKAVVLVLGAGGLATMWEAVFADVGVALLAILNAVRIQKMKF</sequence>
<accession>A0ABW5KA62</accession>
<evidence type="ECO:0000256" key="1">
    <source>
        <dbReference type="ARBA" id="ARBA00004370"/>
    </source>
</evidence>
<dbReference type="SUPFAM" id="SSF81665">
    <property type="entry name" value="Calcium ATPase, transmembrane domain M"/>
    <property type="match status" value="1"/>
</dbReference>
<dbReference type="SFLD" id="SFLDS00003">
    <property type="entry name" value="Haloacid_Dehalogenase"/>
    <property type="match status" value="1"/>
</dbReference>
<dbReference type="InterPro" id="IPR023299">
    <property type="entry name" value="ATPase_P-typ_cyto_dom_N"/>
</dbReference>
<comment type="subcellular location">
    <subcellularLocation>
        <location evidence="10">Cell membrane</location>
    </subcellularLocation>
    <subcellularLocation>
        <location evidence="1">Membrane</location>
    </subcellularLocation>
</comment>
<protein>
    <recommendedName>
        <fullName evidence="8">P-type Zn(2+) transporter</fullName>
        <ecNumber evidence="8">7.2.2.12</ecNumber>
    </recommendedName>
</protein>
<keyword evidence="10" id="KW-1003">Cell membrane</keyword>
<keyword evidence="3 10" id="KW-0812">Transmembrane</keyword>
<evidence type="ECO:0000256" key="4">
    <source>
        <dbReference type="ARBA" id="ARBA00022723"/>
    </source>
</evidence>
<evidence type="ECO:0000256" key="7">
    <source>
        <dbReference type="ARBA" id="ARBA00023136"/>
    </source>
</evidence>
<dbReference type="PRINTS" id="PR00119">
    <property type="entry name" value="CATATPASE"/>
</dbReference>
<dbReference type="InterPro" id="IPR051014">
    <property type="entry name" value="Cation_Transport_ATPase_IB"/>
</dbReference>
<keyword evidence="14" id="KW-1185">Reference proteome</keyword>
<name>A0ABW5KA62_9FLAO</name>
<dbReference type="PRINTS" id="PR00941">
    <property type="entry name" value="CDATPASE"/>
</dbReference>
<feature type="domain" description="P-type ATPase A" evidence="12">
    <location>
        <begin position="204"/>
        <end position="303"/>
    </location>
</feature>
<feature type="transmembrane region" description="Helical" evidence="10">
    <location>
        <begin position="657"/>
        <end position="675"/>
    </location>
</feature>
<dbReference type="EMBL" id="JBHULG010000001">
    <property type="protein sequence ID" value="MFD2544527.1"/>
    <property type="molecule type" value="Genomic_DNA"/>
</dbReference>
<dbReference type="SUPFAM" id="SSF56784">
    <property type="entry name" value="HAD-like"/>
    <property type="match status" value="1"/>
</dbReference>
<evidence type="ECO:0000256" key="6">
    <source>
        <dbReference type="ARBA" id="ARBA00022989"/>
    </source>
</evidence>
<evidence type="ECO:0000256" key="8">
    <source>
        <dbReference type="ARBA" id="ARBA00039097"/>
    </source>
</evidence>
<evidence type="ECO:0000256" key="11">
    <source>
        <dbReference type="SAM" id="MobiDB-lite"/>
    </source>
</evidence>
<dbReference type="Pfam" id="PF00702">
    <property type="entry name" value="Hydrolase"/>
    <property type="match status" value="1"/>
</dbReference>
<dbReference type="InterPro" id="IPR036412">
    <property type="entry name" value="HAD-like_sf"/>
</dbReference>
<proteinExistence type="inferred from homology"/>
<dbReference type="Gene3D" id="2.70.150.10">
    <property type="entry name" value="Calcium-transporting ATPase, cytoplasmic transduction domain A"/>
    <property type="match status" value="1"/>
</dbReference>
<dbReference type="CDD" id="cd07548">
    <property type="entry name" value="P-type_ATPase-Cd_Zn_Co_like"/>
    <property type="match status" value="1"/>
</dbReference>
<dbReference type="InterPro" id="IPR018303">
    <property type="entry name" value="ATPase_P-typ_P_site"/>
</dbReference>
<dbReference type="SFLD" id="SFLDF00027">
    <property type="entry name" value="p-type_atpase"/>
    <property type="match status" value="1"/>
</dbReference>
<comment type="catalytic activity">
    <reaction evidence="9">
        <text>Zn(2+)(in) + ATP + H2O = Zn(2+)(out) + ADP + phosphate + H(+)</text>
        <dbReference type="Rhea" id="RHEA:20621"/>
        <dbReference type="ChEBI" id="CHEBI:15377"/>
        <dbReference type="ChEBI" id="CHEBI:15378"/>
        <dbReference type="ChEBI" id="CHEBI:29105"/>
        <dbReference type="ChEBI" id="CHEBI:30616"/>
        <dbReference type="ChEBI" id="CHEBI:43474"/>
        <dbReference type="ChEBI" id="CHEBI:456216"/>
        <dbReference type="EC" id="7.2.2.12"/>
    </reaction>
</comment>
<evidence type="ECO:0000256" key="3">
    <source>
        <dbReference type="ARBA" id="ARBA00022692"/>
    </source>
</evidence>
<keyword evidence="4 10" id="KW-0479">Metal-binding</keyword>
<evidence type="ECO:0000256" key="2">
    <source>
        <dbReference type="ARBA" id="ARBA00006024"/>
    </source>
</evidence>
<dbReference type="InterPro" id="IPR023214">
    <property type="entry name" value="HAD_sf"/>
</dbReference>
<dbReference type="NCBIfam" id="TIGR01494">
    <property type="entry name" value="ATPase_P-type"/>
    <property type="match status" value="1"/>
</dbReference>
<feature type="transmembrane region" description="Helical" evidence="10">
    <location>
        <begin position="322"/>
        <end position="342"/>
    </location>
</feature>
<dbReference type="InterPro" id="IPR001757">
    <property type="entry name" value="P_typ_ATPase"/>
</dbReference>
<dbReference type="InterPro" id="IPR027256">
    <property type="entry name" value="P-typ_ATPase_IB"/>
</dbReference>
<feature type="region of interest" description="Disordered" evidence="11">
    <location>
        <begin position="54"/>
        <end position="81"/>
    </location>
</feature>
<gene>
    <name evidence="13" type="ORF">ACFSO8_03535</name>
</gene>
<dbReference type="NCBIfam" id="TIGR01525">
    <property type="entry name" value="ATPase-IB_hvy"/>
    <property type="match status" value="1"/>
</dbReference>
<dbReference type="InterPro" id="IPR023298">
    <property type="entry name" value="ATPase_P-typ_TM_dom_sf"/>
</dbReference>
<feature type="transmembrane region" description="Helical" evidence="10">
    <location>
        <begin position="354"/>
        <end position="375"/>
    </location>
</feature>
<dbReference type="PANTHER" id="PTHR48085:SF5">
    <property type="entry name" value="CADMIUM_ZINC-TRANSPORTING ATPASE HMA4-RELATED"/>
    <property type="match status" value="1"/>
</dbReference>
<dbReference type="Pfam" id="PF00122">
    <property type="entry name" value="E1-E2_ATPase"/>
    <property type="match status" value="1"/>
</dbReference>
<dbReference type="InterPro" id="IPR044492">
    <property type="entry name" value="P_typ_ATPase_HD_dom"/>
</dbReference>
<dbReference type="Gene3D" id="3.40.1110.10">
    <property type="entry name" value="Calcium-transporting ATPase, cytoplasmic domain N"/>
    <property type="match status" value="1"/>
</dbReference>
<dbReference type="InterPro" id="IPR059000">
    <property type="entry name" value="ATPase_P-type_domA"/>
</dbReference>
<dbReference type="EC" id="7.2.2.12" evidence="8"/>
<keyword evidence="7 10" id="KW-0472">Membrane</keyword>
<dbReference type="PANTHER" id="PTHR48085">
    <property type="entry name" value="CADMIUM/ZINC-TRANSPORTING ATPASE HMA2-RELATED"/>
    <property type="match status" value="1"/>
</dbReference>
<dbReference type="NCBIfam" id="TIGR01512">
    <property type="entry name" value="ATPase-IB2_Cd"/>
    <property type="match status" value="1"/>
</dbReference>
<keyword evidence="5" id="KW-1278">Translocase</keyword>
<comment type="caution">
    <text evidence="13">The sequence shown here is derived from an EMBL/GenBank/DDBJ whole genome shotgun (WGS) entry which is preliminary data.</text>
</comment>
<organism evidence="13 14">
    <name type="scientific">Kaistella montana</name>
    <dbReference type="NCBI Taxonomy" id="1849733"/>
    <lineage>
        <taxon>Bacteria</taxon>
        <taxon>Pseudomonadati</taxon>
        <taxon>Bacteroidota</taxon>
        <taxon>Flavobacteriia</taxon>
        <taxon>Flavobacteriales</taxon>
        <taxon>Weeksellaceae</taxon>
        <taxon>Chryseobacterium group</taxon>
        <taxon>Kaistella</taxon>
    </lineage>
</organism>
<keyword evidence="10" id="KW-0067">ATP-binding</keyword>
<dbReference type="InterPro" id="IPR008250">
    <property type="entry name" value="ATPase_P-typ_transduc_dom_A_sf"/>
</dbReference>
<feature type="compositionally biased region" description="Basic and acidic residues" evidence="11">
    <location>
        <begin position="54"/>
        <end position="67"/>
    </location>
</feature>
<dbReference type="SUPFAM" id="SSF81653">
    <property type="entry name" value="Calcium ATPase, transduction domain A"/>
    <property type="match status" value="1"/>
</dbReference>
<reference evidence="14" key="1">
    <citation type="journal article" date="2019" name="Int. J. Syst. Evol. Microbiol.">
        <title>The Global Catalogue of Microorganisms (GCM) 10K type strain sequencing project: providing services to taxonomists for standard genome sequencing and annotation.</title>
        <authorList>
            <consortium name="The Broad Institute Genomics Platform"/>
            <consortium name="The Broad Institute Genome Sequencing Center for Infectious Disease"/>
            <person name="Wu L."/>
            <person name="Ma J."/>
        </authorList>
    </citation>
    <scope>NUCLEOTIDE SEQUENCE [LARGE SCALE GENOMIC DNA]</scope>
    <source>
        <strain evidence="14">KCTC 52204</strain>
    </source>
</reference>
<dbReference type="RefSeq" id="WP_255927632.1">
    <property type="nucleotide sequence ID" value="NZ_JANFQP010000001.1"/>
</dbReference>
<keyword evidence="10" id="KW-0547">Nucleotide-binding</keyword>
<dbReference type="PROSITE" id="PS00154">
    <property type="entry name" value="ATPASE_E1_E2"/>
    <property type="match status" value="1"/>
</dbReference>
<evidence type="ECO:0000259" key="12">
    <source>
        <dbReference type="Pfam" id="PF00122"/>
    </source>
</evidence>
<evidence type="ECO:0000256" key="5">
    <source>
        <dbReference type="ARBA" id="ARBA00022967"/>
    </source>
</evidence>
<dbReference type="Gene3D" id="3.40.50.1000">
    <property type="entry name" value="HAD superfamily/HAD-like"/>
    <property type="match status" value="1"/>
</dbReference>
<evidence type="ECO:0000256" key="10">
    <source>
        <dbReference type="RuleBase" id="RU362081"/>
    </source>
</evidence>
<evidence type="ECO:0000313" key="13">
    <source>
        <dbReference type="EMBL" id="MFD2544527.1"/>
    </source>
</evidence>
<keyword evidence="6 10" id="KW-1133">Transmembrane helix</keyword>
<evidence type="ECO:0000256" key="9">
    <source>
        <dbReference type="ARBA" id="ARBA00047308"/>
    </source>
</evidence>